<dbReference type="PANTHER" id="PTHR34390">
    <property type="entry name" value="UPF0442 PROTEIN YJJB-RELATED"/>
    <property type="match status" value="1"/>
</dbReference>
<gene>
    <name evidence="9" type="ORF">CCAL12919_00410</name>
</gene>
<feature type="transmembrane region" description="Helical" evidence="7">
    <location>
        <begin position="142"/>
        <end position="162"/>
    </location>
</feature>
<accession>A0ABD4JGT3</accession>
<evidence type="ECO:0000256" key="1">
    <source>
        <dbReference type="ARBA" id="ARBA00004651"/>
    </source>
</evidence>
<evidence type="ECO:0000259" key="8">
    <source>
        <dbReference type="Pfam" id="PF06738"/>
    </source>
</evidence>
<dbReference type="InterPro" id="IPR010619">
    <property type="entry name" value="ThrE-like_N"/>
</dbReference>
<dbReference type="AlphaFoldDB" id="A0ABD4JGT3"/>
<evidence type="ECO:0000256" key="7">
    <source>
        <dbReference type="SAM" id="Phobius"/>
    </source>
</evidence>
<evidence type="ECO:0000256" key="6">
    <source>
        <dbReference type="ARBA" id="ARBA00034125"/>
    </source>
</evidence>
<keyword evidence="5 7" id="KW-0472">Membrane</keyword>
<evidence type="ECO:0000256" key="2">
    <source>
        <dbReference type="ARBA" id="ARBA00022475"/>
    </source>
</evidence>
<dbReference type="PANTHER" id="PTHR34390:SF2">
    <property type="entry name" value="SUCCINATE TRANSPORTER SUBUNIT YJJP-RELATED"/>
    <property type="match status" value="1"/>
</dbReference>
<feature type="domain" description="Threonine/serine exporter-like N-terminal" evidence="8">
    <location>
        <begin position="12"/>
        <end position="252"/>
    </location>
</feature>
<evidence type="ECO:0000313" key="10">
    <source>
        <dbReference type="Proteomes" id="UP001318760"/>
    </source>
</evidence>
<dbReference type="RefSeq" id="WP_336613048.1">
    <property type="nucleotide sequence ID" value="NZ_JADBHS010000001.1"/>
</dbReference>
<comment type="similarity">
    <text evidence="6">Belongs to the ThrE exporter (TC 2.A.79) family.</text>
</comment>
<reference evidence="9 10" key="1">
    <citation type="submission" date="2020-10" db="EMBL/GenBank/DDBJ databases">
        <title>Campylobacter californiensis sp. nov. isolated from cattle and feral swine in California.</title>
        <authorList>
            <person name="Miller W.G."/>
        </authorList>
    </citation>
    <scope>NUCLEOTIDE SEQUENCE [LARGE SCALE GENOMIC DNA]</scope>
    <source>
        <strain evidence="9 10">RM12919</strain>
    </source>
</reference>
<dbReference type="EMBL" id="JADBHS010000001">
    <property type="protein sequence ID" value="MBE2985597.1"/>
    <property type="molecule type" value="Genomic_DNA"/>
</dbReference>
<comment type="caution">
    <text evidence="9">The sequence shown here is derived from an EMBL/GenBank/DDBJ whole genome shotgun (WGS) entry which is preliminary data.</text>
</comment>
<dbReference type="Proteomes" id="UP001318760">
    <property type="component" value="Unassembled WGS sequence"/>
</dbReference>
<keyword evidence="3 7" id="KW-0812">Transmembrane</keyword>
<feature type="transmembrane region" description="Helical" evidence="7">
    <location>
        <begin position="198"/>
        <end position="221"/>
    </location>
</feature>
<evidence type="ECO:0000256" key="4">
    <source>
        <dbReference type="ARBA" id="ARBA00022989"/>
    </source>
</evidence>
<feature type="transmembrane region" description="Helical" evidence="7">
    <location>
        <begin position="233"/>
        <end position="258"/>
    </location>
</feature>
<feature type="transmembrane region" description="Helical" evidence="7">
    <location>
        <begin position="174"/>
        <end position="192"/>
    </location>
</feature>
<comment type="subcellular location">
    <subcellularLocation>
        <location evidence="1">Cell membrane</location>
        <topology evidence="1">Multi-pass membrane protein</topology>
    </subcellularLocation>
</comment>
<keyword evidence="2" id="KW-1003">Cell membrane</keyword>
<organism evidence="9 10">
    <name type="scientific">Campylobacter californiensis</name>
    <dbReference type="NCBI Taxonomy" id="1032243"/>
    <lineage>
        <taxon>Bacteria</taxon>
        <taxon>Pseudomonadati</taxon>
        <taxon>Campylobacterota</taxon>
        <taxon>Epsilonproteobacteria</taxon>
        <taxon>Campylobacterales</taxon>
        <taxon>Campylobacteraceae</taxon>
        <taxon>Campylobacter</taxon>
    </lineage>
</organism>
<dbReference type="Pfam" id="PF06738">
    <property type="entry name" value="ThrE"/>
    <property type="match status" value="1"/>
</dbReference>
<sequence length="260" mass="28908">MKEKPHIQAVTDFLIEYATKMLSIGTYTARIDRCVGRIARAYGYDVSLTIFVRNFTISVMDPLDNSIRRTYVKSTATSVVNFRLISELSALSWQIYDDRFSLEVAKEHFADIVTHQNNSFAKTLIFITLANSAFCKLFGGDFGAVISVFVATFIGFYCRFLLAKFSVNLKLQYIIVSFISSFIAYLGVHFGFSTTPDVAIGSSILFMMPGIFMINSIFDILNENILVGISRAFSTGILILCIAIGVYMTLSISNIGLIGV</sequence>
<protein>
    <submittedName>
        <fullName evidence="9">Threonine/serine exporter family protein</fullName>
    </submittedName>
</protein>
<name>A0ABD4JGT3_9BACT</name>
<keyword evidence="4 7" id="KW-1133">Transmembrane helix</keyword>
<evidence type="ECO:0000256" key="3">
    <source>
        <dbReference type="ARBA" id="ARBA00022692"/>
    </source>
</evidence>
<dbReference type="InterPro" id="IPR050539">
    <property type="entry name" value="ThrE_Dicarb/AminoAcid_Exp"/>
</dbReference>
<proteinExistence type="inferred from homology"/>
<evidence type="ECO:0000256" key="5">
    <source>
        <dbReference type="ARBA" id="ARBA00023136"/>
    </source>
</evidence>
<dbReference type="GO" id="GO:0005886">
    <property type="term" value="C:plasma membrane"/>
    <property type="evidence" value="ECO:0007669"/>
    <property type="project" value="UniProtKB-SubCell"/>
</dbReference>
<evidence type="ECO:0000313" key="9">
    <source>
        <dbReference type="EMBL" id="MBE2985597.1"/>
    </source>
</evidence>